<keyword evidence="3" id="KW-1185">Reference proteome</keyword>
<dbReference type="RefSeq" id="WP_047962720.1">
    <property type="nucleotide sequence ID" value="NZ_CAWMBG010000040.1"/>
</dbReference>
<proteinExistence type="predicted"/>
<feature type="transmembrane region" description="Helical" evidence="1">
    <location>
        <begin position="89"/>
        <end position="108"/>
    </location>
</feature>
<dbReference type="PATRIC" id="fig|880157.4.peg.1536"/>
<evidence type="ECO:0000313" key="3">
    <source>
        <dbReference type="Proteomes" id="UP000036277"/>
    </source>
</evidence>
<feature type="transmembrane region" description="Helical" evidence="1">
    <location>
        <begin position="61"/>
        <end position="83"/>
    </location>
</feature>
<keyword evidence="1" id="KW-0812">Transmembrane</keyword>
<evidence type="ECO:0000313" key="2">
    <source>
        <dbReference type="EMBL" id="KMJ45736.1"/>
    </source>
</evidence>
<dbReference type="Proteomes" id="UP000036277">
    <property type="component" value="Unassembled WGS sequence"/>
</dbReference>
<reference evidence="2 3" key="1">
    <citation type="submission" date="2015-06" db="EMBL/GenBank/DDBJ databases">
        <title>Draft Whole-Genome Sequence of the Entomopathogenic Bacterium Xenorhabdus khoisanae.</title>
        <authorList>
            <person name="Naidoo S."/>
            <person name="Featherston J."/>
            <person name="Gray V.M."/>
        </authorList>
    </citation>
    <scope>NUCLEOTIDE SEQUENCE [LARGE SCALE GENOMIC DNA]</scope>
    <source>
        <strain evidence="2 3">MCB</strain>
    </source>
</reference>
<dbReference type="STRING" id="880157.AB204_07295"/>
<organism evidence="2 3">
    <name type="scientific">Xenorhabdus khoisanae</name>
    <dbReference type="NCBI Taxonomy" id="880157"/>
    <lineage>
        <taxon>Bacteria</taxon>
        <taxon>Pseudomonadati</taxon>
        <taxon>Pseudomonadota</taxon>
        <taxon>Gammaproteobacteria</taxon>
        <taxon>Enterobacterales</taxon>
        <taxon>Morganellaceae</taxon>
        <taxon>Xenorhabdus</taxon>
    </lineage>
</organism>
<keyword evidence="1" id="KW-0472">Membrane</keyword>
<feature type="transmembrane region" description="Helical" evidence="1">
    <location>
        <begin position="120"/>
        <end position="143"/>
    </location>
</feature>
<dbReference type="EMBL" id="LFCV01000040">
    <property type="protein sequence ID" value="KMJ45736.1"/>
    <property type="molecule type" value="Genomic_DNA"/>
</dbReference>
<sequence length="149" mass="16205">MKSIIIDMKLVFVAILLAMFTQTLTSGIAIHHMWDSLIAMSLVVFLSLVAKHYLPSSLPAFAYATIIGILICLPDTVIRTFFIHSIGKVSFLSCCVPLLAFAGLSVGGQLEELKKMSWKVIVIFMIVSTCCFFGASLVAQIGFSIKGVI</sequence>
<dbReference type="OrthoDB" id="6443879at2"/>
<keyword evidence="1" id="KW-1133">Transmembrane helix</keyword>
<evidence type="ECO:0000256" key="1">
    <source>
        <dbReference type="SAM" id="Phobius"/>
    </source>
</evidence>
<dbReference type="AlphaFoldDB" id="A0A0J5FTZ0"/>
<name>A0A0J5FTZ0_9GAMM</name>
<accession>A0A0J5FTZ0</accession>
<comment type="caution">
    <text evidence="2">The sequence shown here is derived from an EMBL/GenBank/DDBJ whole genome shotgun (WGS) entry which is preliminary data.</text>
</comment>
<protein>
    <submittedName>
        <fullName evidence="2">Uncharacterized protein</fullName>
    </submittedName>
</protein>
<gene>
    <name evidence="2" type="ORF">AB204_07295</name>
</gene>